<protein>
    <submittedName>
        <fullName evidence="9">Vsp/OspC family lipoprotein</fullName>
    </submittedName>
</protein>
<dbReference type="InterPro" id="IPR036437">
    <property type="entry name" value="OspC-like_sf"/>
</dbReference>
<reference evidence="13" key="1">
    <citation type="submission" date="2019-03" db="EMBL/GenBank/DDBJ databases">
        <title>Whole genome sequencing of Borrelia miyamotoi strains isolated at the Russian territory.</title>
        <authorList>
            <person name="Kuleshov K.V."/>
            <person name="Platonov A.E."/>
            <person name="Goptar I.A."/>
            <person name="Shipulin G.A."/>
            <person name="Markelov M.L."/>
            <person name="Koetsveld J."/>
            <person name="Kolyasnikova N.M."/>
            <person name="Sarksyan D.S."/>
            <person name="Toporkova M.G."/>
            <person name="Hovius J.W."/>
        </authorList>
    </citation>
    <scope>NUCLEOTIDE SEQUENCE</scope>
    <source>
        <strain evidence="9 14">Yekat-1</strain>
        <strain evidence="13">Yekat-18</strain>
        <strain evidence="12">Yekat-21</strain>
        <strain evidence="11">Yekat-31</strain>
        <plasmid evidence="10 14">pYekat-1-lp23</plasmid>
        <plasmid evidence="9 14">pYekat-1-lp41</plasmid>
        <plasmid evidence="13">unnamed</plasmid>
    </source>
</reference>
<evidence type="ECO:0000256" key="5">
    <source>
        <dbReference type="ARBA" id="ARBA00023136"/>
    </source>
</evidence>
<proteinExistence type="inferred from homology"/>
<evidence type="ECO:0000313" key="10">
    <source>
        <dbReference type="EMBL" id="ATQ16681.1"/>
    </source>
</evidence>
<dbReference type="Proteomes" id="UP000230633">
    <property type="component" value="Plasmid pYekat-1-lp23"/>
</dbReference>
<dbReference type="Pfam" id="PF01441">
    <property type="entry name" value="Lipoprotein_6"/>
    <property type="match status" value="1"/>
</dbReference>
<dbReference type="AlphaFoldDB" id="A0A482CYM7"/>
<geneLocation type="plasmid" evidence="10 14">
    <name>pYekat-1-lp23</name>
</geneLocation>
<dbReference type="GO" id="GO:0009279">
    <property type="term" value="C:cell outer membrane"/>
    <property type="evidence" value="ECO:0007669"/>
    <property type="project" value="UniProtKB-SubCell"/>
</dbReference>
<evidence type="ECO:0000256" key="3">
    <source>
        <dbReference type="ARBA" id="ARBA00008719"/>
    </source>
</evidence>
<evidence type="ECO:0000256" key="8">
    <source>
        <dbReference type="ARBA" id="ARBA00023288"/>
    </source>
</evidence>
<dbReference type="RefSeq" id="WP_099591041.1">
    <property type="nucleotide sequence ID" value="NZ_CP024336.2"/>
</dbReference>
<dbReference type="EMBL" id="CP037477">
    <property type="protein sequence ID" value="QBL99250.1"/>
    <property type="molecule type" value="Genomic_DNA"/>
</dbReference>
<geneLocation type="plasmid" evidence="13">
    <name>unnamed</name>
</geneLocation>
<evidence type="ECO:0000256" key="4">
    <source>
        <dbReference type="ARBA" id="ARBA00022729"/>
    </source>
</evidence>
<organism evidence="13">
    <name type="scientific">Borrelia miyamotoi</name>
    <dbReference type="NCBI Taxonomy" id="47466"/>
    <lineage>
        <taxon>Bacteria</taxon>
        <taxon>Pseudomonadati</taxon>
        <taxon>Spirochaetota</taxon>
        <taxon>Spirochaetia</taxon>
        <taxon>Spirochaetales</taxon>
        <taxon>Borreliaceae</taxon>
        <taxon>Borrelia</taxon>
    </lineage>
</organism>
<evidence type="ECO:0000313" key="13">
    <source>
        <dbReference type="EMBL" id="QBL99250.1"/>
    </source>
</evidence>
<name>A0A482CYM7_9SPIR</name>
<dbReference type="Gene3D" id="1.20.120.240">
    <property type="entry name" value="Lipoprotein, type 6"/>
    <property type="match status" value="1"/>
</dbReference>
<keyword evidence="13" id="KW-0614">Plasmid</keyword>
<comment type="similarity">
    <text evidence="3">Belongs to the variable small protein (Vsp) family.</text>
</comment>
<keyword evidence="4" id="KW-0732">Signal</keyword>
<dbReference type="InterPro" id="IPR001800">
    <property type="entry name" value="Lipoprotein_OspC"/>
</dbReference>
<accession>A0A482CYM7</accession>
<keyword evidence="14" id="KW-1185">Reference proteome</keyword>
<dbReference type="SUPFAM" id="SSF63515">
    <property type="entry name" value="Outer surface protein C (OspC)"/>
    <property type="match status" value="1"/>
</dbReference>
<keyword evidence="5" id="KW-0472">Membrane</keyword>
<evidence type="ECO:0000313" key="14">
    <source>
        <dbReference type="Proteomes" id="UP000230633"/>
    </source>
</evidence>
<dbReference type="PROSITE" id="PS51257">
    <property type="entry name" value="PROKAR_LIPOPROTEIN"/>
    <property type="match status" value="1"/>
</dbReference>
<evidence type="ECO:0000313" key="11">
    <source>
        <dbReference type="EMBL" id="QBK63743.1"/>
    </source>
</evidence>
<keyword evidence="8 9" id="KW-0449">Lipoprotein</keyword>
<gene>
    <name evidence="9" type="ORF">CNO13_05220</name>
    <name evidence="10" type="ORF">CNO13_05890</name>
    <name evidence="11" type="ORF">EZU68_04850</name>
    <name evidence="12" type="ORF">EZU69_04985</name>
    <name evidence="13" type="ORF">EZU71_05090</name>
</gene>
<dbReference type="EMBL" id="CP024336">
    <property type="protein sequence ID" value="ATQ16565.1"/>
    <property type="molecule type" value="Genomic_DNA"/>
</dbReference>
<geneLocation type="plasmid" evidence="9 14">
    <name>pYekat-1-lp41</name>
</geneLocation>
<dbReference type="Proteomes" id="UP000230633">
    <property type="component" value="Plasmid pYekat-1-lp41"/>
</dbReference>
<dbReference type="EMBL" id="CP024346">
    <property type="protein sequence ID" value="ATQ16681.1"/>
    <property type="molecule type" value="Genomic_DNA"/>
</dbReference>
<evidence type="ECO:0000313" key="12">
    <source>
        <dbReference type="EMBL" id="QBK65057.1"/>
    </source>
</evidence>
<comment type="subcellular location">
    <subcellularLocation>
        <location evidence="2">Cell outer membrane</location>
        <topology evidence="2">Lipid-anchor</topology>
    </subcellularLocation>
</comment>
<evidence type="ECO:0000256" key="1">
    <source>
        <dbReference type="ARBA" id="ARBA00003932"/>
    </source>
</evidence>
<evidence type="ECO:0000256" key="6">
    <source>
        <dbReference type="ARBA" id="ARBA00023139"/>
    </source>
</evidence>
<dbReference type="EMBL" id="CP036920">
    <property type="protein sequence ID" value="QBK65057.1"/>
    <property type="molecule type" value="Genomic_DNA"/>
</dbReference>
<sequence>MSKRKTLSAIKMTLFLIINIVMISCGSGGPAEQSQATKADGTVIDLAKVSEKIKNAIAFAEGIKEVETLIKSIDEFVKGIGKKLKKDDGTLEAEDNGNNGQLVAGVYSLVSGIDAKLAGLEQKAGVSDELKAKIAGVKAKSKPFLDKLKDDDLCKKAVTDAHIKNAIDKNDNTGGKGKEELIALNASIDELLKGAADAVEAAITELTMPAKVATAKP</sequence>
<dbReference type="EMBL" id="CP036731">
    <property type="protein sequence ID" value="QBK63743.1"/>
    <property type="molecule type" value="Genomic_DNA"/>
</dbReference>
<evidence type="ECO:0000256" key="2">
    <source>
        <dbReference type="ARBA" id="ARBA00004459"/>
    </source>
</evidence>
<keyword evidence="7" id="KW-0998">Cell outer membrane</keyword>
<keyword evidence="6" id="KW-0564">Palmitate</keyword>
<evidence type="ECO:0000256" key="7">
    <source>
        <dbReference type="ARBA" id="ARBA00023237"/>
    </source>
</evidence>
<evidence type="ECO:0000313" key="9">
    <source>
        <dbReference type="EMBL" id="ATQ16565.1"/>
    </source>
</evidence>
<comment type="function">
    <text evidence="1">The Vlp and Vsp proteins are antigenically distinct proteins, only one vlp or vsp gene is transcriptionally active at any one time. Switching between these genes is a mechanism of host immune response evasion.</text>
</comment>